<proteinExistence type="inferred from homology"/>
<dbReference type="SMART" id="SM01117">
    <property type="entry name" value="Cyt-b5"/>
    <property type="match status" value="1"/>
</dbReference>
<organism evidence="8">
    <name type="scientific">Perkinsus marinus (strain ATCC 50983 / TXsc)</name>
    <dbReference type="NCBI Taxonomy" id="423536"/>
    <lineage>
        <taxon>Eukaryota</taxon>
        <taxon>Sar</taxon>
        <taxon>Alveolata</taxon>
        <taxon>Perkinsozoa</taxon>
        <taxon>Perkinsea</taxon>
        <taxon>Perkinsida</taxon>
        <taxon>Perkinsidae</taxon>
        <taxon>Perkinsus</taxon>
    </lineage>
</organism>
<dbReference type="SUPFAM" id="SSF55856">
    <property type="entry name" value="Cytochrome b5-like heme/steroid binding domain"/>
    <property type="match status" value="1"/>
</dbReference>
<dbReference type="EMBL" id="GG676549">
    <property type="protein sequence ID" value="EER11527.1"/>
    <property type="molecule type" value="Genomic_DNA"/>
</dbReference>
<dbReference type="InterPro" id="IPR036400">
    <property type="entry name" value="Cyt_B5-like_heme/steroid_sf"/>
</dbReference>
<evidence type="ECO:0000313" key="8">
    <source>
        <dbReference type="Proteomes" id="UP000007800"/>
    </source>
</evidence>
<evidence type="ECO:0000256" key="4">
    <source>
        <dbReference type="ARBA" id="ARBA00038168"/>
    </source>
</evidence>
<keyword evidence="2 5" id="KW-0479">Metal-binding</keyword>
<evidence type="ECO:0000256" key="1">
    <source>
        <dbReference type="ARBA" id="ARBA00022617"/>
    </source>
</evidence>
<evidence type="ECO:0000256" key="2">
    <source>
        <dbReference type="ARBA" id="ARBA00022723"/>
    </source>
</evidence>
<dbReference type="PRINTS" id="PR00363">
    <property type="entry name" value="CYTOCHROMEB5"/>
</dbReference>
<keyword evidence="1 5" id="KW-0349">Heme</keyword>
<dbReference type="InterPro" id="IPR050668">
    <property type="entry name" value="Cytochrome_b5"/>
</dbReference>
<evidence type="ECO:0000259" key="6">
    <source>
        <dbReference type="PROSITE" id="PS50255"/>
    </source>
</evidence>
<dbReference type="GO" id="GO:0016020">
    <property type="term" value="C:membrane"/>
    <property type="evidence" value="ECO:0007669"/>
    <property type="project" value="TreeGrafter"/>
</dbReference>
<dbReference type="InParanoid" id="C5KVG6"/>
<evidence type="ECO:0000256" key="3">
    <source>
        <dbReference type="ARBA" id="ARBA00023004"/>
    </source>
</evidence>
<reference evidence="7 8" key="1">
    <citation type="submission" date="2008-07" db="EMBL/GenBank/DDBJ databases">
        <authorList>
            <person name="El-Sayed N."/>
            <person name="Caler E."/>
            <person name="Inman J."/>
            <person name="Amedeo P."/>
            <person name="Hass B."/>
            <person name="Wortman J."/>
        </authorList>
    </citation>
    <scope>NUCLEOTIDE SEQUENCE [LARGE SCALE GENOMIC DNA]</scope>
    <source>
        <strain evidence="8">ATCC 50983 / TXsc</strain>
    </source>
</reference>
<dbReference type="AlphaFoldDB" id="C5KVG6"/>
<dbReference type="PANTHER" id="PTHR19359">
    <property type="entry name" value="CYTOCHROME B5"/>
    <property type="match status" value="1"/>
</dbReference>
<dbReference type="GO" id="GO:0046872">
    <property type="term" value="F:metal ion binding"/>
    <property type="evidence" value="ECO:0007669"/>
    <property type="project" value="UniProtKB-UniRule"/>
</dbReference>
<dbReference type="Gene3D" id="3.20.20.70">
    <property type="entry name" value="Aldolase class I"/>
    <property type="match status" value="1"/>
</dbReference>
<keyword evidence="8" id="KW-1185">Reference proteome</keyword>
<dbReference type="InterPro" id="IPR013785">
    <property type="entry name" value="Aldolase_TIM"/>
</dbReference>
<dbReference type="GO" id="GO:0020037">
    <property type="term" value="F:heme binding"/>
    <property type="evidence" value="ECO:0007669"/>
    <property type="project" value="UniProtKB-UniRule"/>
</dbReference>
<evidence type="ECO:0000256" key="5">
    <source>
        <dbReference type="RuleBase" id="RU362121"/>
    </source>
</evidence>
<dbReference type="Pfam" id="PF00173">
    <property type="entry name" value="Cyt-b5"/>
    <property type="match status" value="1"/>
</dbReference>
<feature type="domain" description="Cytochrome b5 heme-binding" evidence="6">
    <location>
        <begin position="2"/>
        <end position="79"/>
    </location>
</feature>
<protein>
    <submittedName>
        <fullName evidence="7">Cytochrome b5, putative</fullName>
    </submittedName>
</protein>
<dbReference type="Proteomes" id="UP000007800">
    <property type="component" value="Unassembled WGS sequence"/>
</dbReference>
<dbReference type="GeneID" id="9046905"/>
<sequence>MPRVVTALELRDHREKDNCWMAILGKVYDITEFLSEHPGGSAILLRNAGKDATKEFEKFHSEDMIERVMPDSALVGVFEEIVDTTSSTAEEEVPVERSISDSEATLDMMLNAMDFKAVAEKKVSAEGWAYLYSAAGDEFSYAENEDAFSR</sequence>
<name>C5KVG6_PERM5</name>
<evidence type="ECO:0000313" key="7">
    <source>
        <dbReference type="EMBL" id="EER11527.1"/>
    </source>
</evidence>
<dbReference type="InterPro" id="IPR018506">
    <property type="entry name" value="Cyt_B5_heme-BS"/>
</dbReference>
<keyword evidence="3 5" id="KW-0408">Iron</keyword>
<dbReference type="PROSITE" id="PS50255">
    <property type="entry name" value="CYTOCHROME_B5_2"/>
    <property type="match status" value="1"/>
</dbReference>
<gene>
    <name evidence="7" type="ORF">Pmar_PMAR004949</name>
</gene>
<comment type="similarity">
    <text evidence="4 5">Belongs to the cytochrome b5 family.</text>
</comment>
<dbReference type="Gene3D" id="3.10.120.10">
    <property type="entry name" value="Cytochrome b5-like heme/steroid binding domain"/>
    <property type="match status" value="1"/>
</dbReference>
<dbReference type="RefSeq" id="XP_002779732.1">
    <property type="nucleotide sequence ID" value="XM_002779686.1"/>
</dbReference>
<dbReference type="OrthoDB" id="260519at2759"/>
<dbReference type="PROSITE" id="PS00191">
    <property type="entry name" value="CYTOCHROME_B5_1"/>
    <property type="match status" value="1"/>
</dbReference>
<dbReference type="InterPro" id="IPR001199">
    <property type="entry name" value="Cyt_B5-like_heme/steroid-bd"/>
</dbReference>
<accession>C5KVG6</accession>